<dbReference type="RefSeq" id="WP_214662668.1">
    <property type="nucleotide sequence ID" value="NZ_JAECZC010000042.1"/>
</dbReference>
<dbReference type="Proteomes" id="UP000632766">
    <property type="component" value="Unassembled WGS sequence"/>
</dbReference>
<protein>
    <submittedName>
        <fullName evidence="1">Uncharacterized protein</fullName>
    </submittedName>
</protein>
<gene>
    <name evidence="1" type="ORF">I8748_19900</name>
</gene>
<reference evidence="1 2" key="1">
    <citation type="journal article" date="2021" name="Int. J. Syst. Evol. Microbiol.">
        <title>Amazonocrinis nigriterrae gen. nov., sp. nov., Atlanticothrix silvestris gen. nov., sp. nov. and Dendronalium phyllosphericum gen. nov., sp. nov., nostocacean cyanobacteria from Brazilian environments.</title>
        <authorList>
            <person name="Alvarenga D.O."/>
            <person name="Andreote A.P.D."/>
            <person name="Branco L.H.Z."/>
            <person name="Delbaje E."/>
            <person name="Cruz R.B."/>
            <person name="Varani A.M."/>
            <person name="Fiore M.F."/>
        </authorList>
    </citation>
    <scope>NUCLEOTIDE SEQUENCE [LARGE SCALE GENOMIC DNA]</scope>
    <source>
        <strain evidence="1 2">CENA67</strain>
    </source>
</reference>
<dbReference type="EMBL" id="JAECZC010000042">
    <property type="protein sequence ID" value="MBH8564417.1"/>
    <property type="molecule type" value="Genomic_DNA"/>
</dbReference>
<sequence>MVETILDLRFEILDSSQNLKKDFKATAVLTMGLYSALSTQQRHMLQRREPPQRSGSSALLNLVLNAVNYELHHQA</sequence>
<evidence type="ECO:0000313" key="1">
    <source>
        <dbReference type="EMBL" id="MBH8564417.1"/>
    </source>
</evidence>
<comment type="caution">
    <text evidence="1">The sequence shown here is derived from an EMBL/GenBank/DDBJ whole genome shotgun (WGS) entry which is preliminary data.</text>
</comment>
<organism evidence="1 2">
    <name type="scientific">Amazonocrinis nigriterrae CENA67</name>
    <dbReference type="NCBI Taxonomy" id="2794033"/>
    <lineage>
        <taxon>Bacteria</taxon>
        <taxon>Bacillati</taxon>
        <taxon>Cyanobacteriota</taxon>
        <taxon>Cyanophyceae</taxon>
        <taxon>Nostocales</taxon>
        <taxon>Nostocaceae</taxon>
        <taxon>Amazonocrinis</taxon>
        <taxon>Amazonocrinis nigriterrae</taxon>
    </lineage>
</organism>
<dbReference type="AlphaFoldDB" id="A0A8J7HRM7"/>
<name>A0A8J7HRM7_9NOST</name>
<keyword evidence="2" id="KW-1185">Reference proteome</keyword>
<evidence type="ECO:0000313" key="2">
    <source>
        <dbReference type="Proteomes" id="UP000632766"/>
    </source>
</evidence>
<accession>A0A8J7HRM7</accession>
<proteinExistence type="predicted"/>